<dbReference type="InterPro" id="IPR029058">
    <property type="entry name" value="AB_hydrolase_fold"/>
</dbReference>
<dbReference type="Gene3D" id="3.40.50.1820">
    <property type="entry name" value="alpha/beta hydrolase"/>
    <property type="match status" value="1"/>
</dbReference>
<organism evidence="1 2">
    <name type="scientific">Nocardia terrae</name>
    <dbReference type="NCBI Taxonomy" id="2675851"/>
    <lineage>
        <taxon>Bacteria</taxon>
        <taxon>Bacillati</taxon>
        <taxon>Actinomycetota</taxon>
        <taxon>Actinomycetes</taxon>
        <taxon>Mycobacteriales</taxon>
        <taxon>Nocardiaceae</taxon>
        <taxon>Nocardia</taxon>
    </lineage>
</organism>
<evidence type="ECO:0000313" key="2">
    <source>
        <dbReference type="Proteomes" id="UP000466794"/>
    </source>
</evidence>
<dbReference type="RefSeq" id="WP_157387493.1">
    <property type="nucleotide sequence ID" value="NZ_WRPP01000002.1"/>
</dbReference>
<evidence type="ECO:0000313" key="1">
    <source>
        <dbReference type="EMBL" id="MVU77876.1"/>
    </source>
</evidence>
<name>A0A7K1UU34_9NOCA</name>
<sequence length="156" mass="16618">MAQIGQWKSETAEDAYMRAYASLSTLWTIPSTEFDVETSYGTTHVRKCGSGEGTPLVLIPPLNGNGACWHPIIERLAAERTVYALDTIGAAGLSVQTAPITGGADYGKWLDETLAALDLPHAHVMGYSDGAWRAFMAGVNGSERLARPCAATDSDL</sequence>
<accession>A0A7K1UU34</accession>
<proteinExistence type="predicted"/>
<dbReference type="Proteomes" id="UP000466794">
    <property type="component" value="Unassembled WGS sequence"/>
</dbReference>
<keyword evidence="2" id="KW-1185">Reference proteome</keyword>
<dbReference type="AlphaFoldDB" id="A0A7K1UU34"/>
<gene>
    <name evidence="1" type="ORF">GPX89_11540</name>
</gene>
<protein>
    <recommendedName>
        <fullName evidence="3">Alpha/beta hydrolase</fullName>
    </recommendedName>
</protein>
<dbReference type="EMBL" id="WRPP01000002">
    <property type="protein sequence ID" value="MVU77876.1"/>
    <property type="molecule type" value="Genomic_DNA"/>
</dbReference>
<comment type="caution">
    <text evidence="1">The sequence shown here is derived from an EMBL/GenBank/DDBJ whole genome shotgun (WGS) entry which is preliminary data.</text>
</comment>
<dbReference type="SUPFAM" id="SSF53474">
    <property type="entry name" value="alpha/beta-Hydrolases"/>
    <property type="match status" value="1"/>
</dbReference>
<evidence type="ECO:0008006" key="3">
    <source>
        <dbReference type="Google" id="ProtNLM"/>
    </source>
</evidence>
<reference evidence="1 2" key="1">
    <citation type="submission" date="2019-12" db="EMBL/GenBank/DDBJ databases">
        <title>Nocardia sp. nov. ET3-3 isolated from soil.</title>
        <authorList>
            <person name="Kanchanasin P."/>
            <person name="Tanasupawat S."/>
            <person name="Yuki M."/>
            <person name="Kudo T."/>
        </authorList>
    </citation>
    <scope>NUCLEOTIDE SEQUENCE [LARGE SCALE GENOMIC DNA]</scope>
    <source>
        <strain evidence="1 2">ET3-3</strain>
    </source>
</reference>